<accession>A0A328VFJ8</accession>
<dbReference type="Proteomes" id="UP000248706">
    <property type="component" value="Unassembled WGS sequence"/>
</dbReference>
<evidence type="ECO:0000313" key="2">
    <source>
        <dbReference type="Proteomes" id="UP000248706"/>
    </source>
</evidence>
<gene>
    <name evidence="1" type="ORF">A4R35_04740</name>
</gene>
<name>A0A328VFJ8_9CHLR</name>
<comment type="caution">
    <text evidence="1">The sequence shown here is derived from an EMBL/GenBank/DDBJ whole genome shotgun (WGS) entry which is preliminary data.</text>
</comment>
<reference evidence="1 2" key="1">
    <citation type="submission" date="2016-08" db="EMBL/GenBank/DDBJ databases">
        <title>Analysis of Carbohydrate Active Enzymes in Thermogemmatispora T81 Reveals Carbohydrate Degradation Ability.</title>
        <authorList>
            <person name="Tomazini A."/>
            <person name="Lal S."/>
            <person name="Stott M."/>
            <person name="Henrissat B."/>
            <person name="Polikarpov I."/>
            <person name="Sparling R."/>
            <person name="Levin D.B."/>
        </authorList>
    </citation>
    <scope>NUCLEOTIDE SEQUENCE [LARGE SCALE GENOMIC DNA]</scope>
    <source>
        <strain evidence="1 2">T81</strain>
    </source>
</reference>
<organism evidence="1 2">
    <name type="scientific">Thermogemmatispora tikiterensis</name>
    <dbReference type="NCBI Taxonomy" id="1825093"/>
    <lineage>
        <taxon>Bacteria</taxon>
        <taxon>Bacillati</taxon>
        <taxon>Chloroflexota</taxon>
        <taxon>Ktedonobacteria</taxon>
        <taxon>Thermogemmatisporales</taxon>
        <taxon>Thermogemmatisporaceae</taxon>
        <taxon>Thermogemmatispora</taxon>
    </lineage>
</organism>
<protein>
    <submittedName>
        <fullName evidence="1">Uncharacterized protein</fullName>
    </submittedName>
</protein>
<evidence type="ECO:0000313" key="1">
    <source>
        <dbReference type="EMBL" id="RAQ94832.1"/>
    </source>
</evidence>
<dbReference type="AlphaFoldDB" id="A0A328VFJ8"/>
<proteinExistence type="predicted"/>
<dbReference type="EMBL" id="MCIF01000002">
    <property type="protein sequence ID" value="RAQ94832.1"/>
    <property type="molecule type" value="Genomic_DNA"/>
</dbReference>
<sequence length="71" mass="8215">MICTKTRTLWYGILFCVTMWSMHHTVCIAGKEQISALFAPMYAKGESDQNLRCGYIPTIFLPFVHRSVRLM</sequence>
<keyword evidence="2" id="KW-1185">Reference proteome</keyword>